<keyword evidence="3" id="KW-1185">Reference proteome</keyword>
<feature type="compositionally biased region" description="Basic residues" evidence="1">
    <location>
        <begin position="27"/>
        <end position="37"/>
    </location>
</feature>
<dbReference type="AlphaFoldDB" id="A0A0L6UVQ8"/>
<sequence length="172" mass="19564">MESGMRGAEGINLSTIPKHPNPNQPPRRLKRPQKRNLPRSIQTIPKLMVIRRKKKENHIWKNNQKVALLQLIINQIALGKGTENIDLKAEGWNQVQKYITNRFEIIFEPTQKPKGKIISLYFCVSICSQGGSWVSLQDVSHQGDNFRIFLSLASTINKLVCQALEDSSLHLG</sequence>
<reference evidence="2 3" key="1">
    <citation type="submission" date="2015-08" db="EMBL/GenBank/DDBJ databases">
        <title>Next Generation Sequencing and Analysis of the Genome of Puccinia sorghi L Schw, the Causal Agent of Maize Common Rust.</title>
        <authorList>
            <person name="Rochi L."/>
            <person name="Burguener G."/>
            <person name="Darino M."/>
            <person name="Turjanski A."/>
            <person name="Kreff E."/>
            <person name="Dieguez M.J."/>
            <person name="Sacco F."/>
        </authorList>
    </citation>
    <scope>NUCLEOTIDE SEQUENCE [LARGE SCALE GENOMIC DNA]</scope>
    <source>
        <strain evidence="2 3">RO10H11247</strain>
    </source>
</reference>
<name>A0A0L6UVQ8_9BASI</name>
<proteinExistence type="predicted"/>
<evidence type="ECO:0000256" key="1">
    <source>
        <dbReference type="SAM" id="MobiDB-lite"/>
    </source>
</evidence>
<evidence type="ECO:0000313" key="3">
    <source>
        <dbReference type="Proteomes" id="UP000037035"/>
    </source>
</evidence>
<comment type="caution">
    <text evidence="2">The sequence shown here is derived from an EMBL/GenBank/DDBJ whole genome shotgun (WGS) entry which is preliminary data.</text>
</comment>
<evidence type="ECO:0008006" key="4">
    <source>
        <dbReference type="Google" id="ProtNLM"/>
    </source>
</evidence>
<accession>A0A0L6UVQ8</accession>
<feature type="region of interest" description="Disordered" evidence="1">
    <location>
        <begin position="1"/>
        <end position="37"/>
    </location>
</feature>
<organism evidence="2 3">
    <name type="scientific">Puccinia sorghi</name>
    <dbReference type="NCBI Taxonomy" id="27349"/>
    <lineage>
        <taxon>Eukaryota</taxon>
        <taxon>Fungi</taxon>
        <taxon>Dikarya</taxon>
        <taxon>Basidiomycota</taxon>
        <taxon>Pucciniomycotina</taxon>
        <taxon>Pucciniomycetes</taxon>
        <taxon>Pucciniales</taxon>
        <taxon>Pucciniaceae</taxon>
        <taxon>Puccinia</taxon>
    </lineage>
</organism>
<dbReference type="VEuPathDB" id="FungiDB:VP01_3495g1"/>
<evidence type="ECO:0000313" key="2">
    <source>
        <dbReference type="EMBL" id="KNZ52641.1"/>
    </source>
</evidence>
<dbReference type="Proteomes" id="UP000037035">
    <property type="component" value="Unassembled WGS sequence"/>
</dbReference>
<gene>
    <name evidence="2" type="ORF">VP01_3495g1</name>
</gene>
<protein>
    <recommendedName>
        <fullName evidence="4">Myb/SANT-like domain-containing protein</fullName>
    </recommendedName>
</protein>
<dbReference type="EMBL" id="LAVV01008496">
    <property type="protein sequence ID" value="KNZ52641.1"/>
    <property type="molecule type" value="Genomic_DNA"/>
</dbReference>